<dbReference type="NCBIfam" id="TIGR01494">
    <property type="entry name" value="ATPase_P-type"/>
    <property type="match status" value="1"/>
</dbReference>
<evidence type="ECO:0000256" key="2">
    <source>
        <dbReference type="ARBA" id="ARBA00006024"/>
    </source>
</evidence>
<dbReference type="Pfam" id="PF00702">
    <property type="entry name" value="Hydrolase"/>
    <property type="match status" value="1"/>
</dbReference>
<dbReference type="SFLD" id="SFLDF00027">
    <property type="entry name" value="p-type_atpase"/>
    <property type="match status" value="1"/>
</dbReference>
<evidence type="ECO:0000256" key="9">
    <source>
        <dbReference type="RuleBase" id="RU362081"/>
    </source>
</evidence>
<evidence type="ECO:0000256" key="6">
    <source>
        <dbReference type="ARBA" id="ARBA00023136"/>
    </source>
</evidence>
<keyword evidence="12" id="KW-1185">Reference proteome</keyword>
<dbReference type="Gene3D" id="3.40.1110.10">
    <property type="entry name" value="Calcium-transporting ATPase, cytoplasmic domain N"/>
    <property type="match status" value="1"/>
</dbReference>
<dbReference type="InterPro" id="IPR027256">
    <property type="entry name" value="P-typ_ATPase_IB"/>
</dbReference>
<dbReference type="Proteomes" id="UP000503820">
    <property type="component" value="Unassembled WGS sequence"/>
</dbReference>
<dbReference type="Pfam" id="PF00122">
    <property type="entry name" value="E1-E2_ATPase"/>
    <property type="match status" value="1"/>
</dbReference>
<gene>
    <name evidence="11" type="ORF">DSM19430T_13300</name>
</gene>
<comment type="caution">
    <text evidence="9">Lacks conserved residue(s) required for the propagation of feature annotation.</text>
</comment>
<keyword evidence="9" id="KW-0067">ATP-binding</keyword>
<dbReference type="InterPro" id="IPR008250">
    <property type="entry name" value="ATPase_P-typ_transduc_dom_A_sf"/>
</dbReference>
<dbReference type="InterPro" id="IPR023214">
    <property type="entry name" value="HAD_sf"/>
</dbReference>
<keyword evidence="6 9" id="KW-0472">Membrane</keyword>
<comment type="caution">
    <text evidence="11">The sequence shown here is derived from an EMBL/GenBank/DDBJ whole genome shotgun (WGS) entry which is preliminary data.</text>
</comment>
<dbReference type="GO" id="GO:0046872">
    <property type="term" value="F:metal ion binding"/>
    <property type="evidence" value="ECO:0007669"/>
    <property type="project" value="UniProtKB-KW"/>
</dbReference>
<protein>
    <recommendedName>
        <fullName evidence="7">P-type Zn(2+) transporter</fullName>
        <ecNumber evidence="7">7.2.2.12</ecNumber>
    </recommendedName>
</protein>
<dbReference type="InterPro" id="IPR051014">
    <property type="entry name" value="Cation_Transport_ATPase_IB"/>
</dbReference>
<dbReference type="SUPFAM" id="SSF56784">
    <property type="entry name" value="HAD-like"/>
    <property type="match status" value="1"/>
</dbReference>
<keyword evidence="3 9" id="KW-0812">Transmembrane</keyword>
<dbReference type="InterPro" id="IPR001757">
    <property type="entry name" value="P_typ_ATPase"/>
</dbReference>
<dbReference type="AlphaFoldDB" id="A0A7J0BSE9"/>
<evidence type="ECO:0000256" key="4">
    <source>
        <dbReference type="ARBA" id="ARBA00022967"/>
    </source>
</evidence>
<keyword evidence="9" id="KW-0479">Metal-binding</keyword>
<dbReference type="RefSeq" id="WP_174409313.1">
    <property type="nucleotide sequence ID" value="NZ_BLVP01000007.1"/>
</dbReference>
<evidence type="ECO:0000256" key="7">
    <source>
        <dbReference type="ARBA" id="ARBA00039097"/>
    </source>
</evidence>
<dbReference type="Gene3D" id="3.40.50.1000">
    <property type="entry name" value="HAD superfamily/HAD-like"/>
    <property type="match status" value="1"/>
</dbReference>
<dbReference type="GO" id="GO:0016463">
    <property type="term" value="F:P-type zinc transporter activity"/>
    <property type="evidence" value="ECO:0007669"/>
    <property type="project" value="UniProtKB-EC"/>
</dbReference>
<dbReference type="InterPro" id="IPR018303">
    <property type="entry name" value="ATPase_P-typ_P_site"/>
</dbReference>
<dbReference type="PROSITE" id="PS00154">
    <property type="entry name" value="ATPASE_E1_E2"/>
    <property type="match status" value="1"/>
</dbReference>
<dbReference type="Gene3D" id="2.70.150.10">
    <property type="entry name" value="Calcium-transporting ATPase, cytoplasmic transduction domain A"/>
    <property type="match status" value="1"/>
</dbReference>
<keyword evidence="9" id="KW-1003">Cell membrane</keyword>
<dbReference type="GO" id="GO:0015086">
    <property type="term" value="F:cadmium ion transmembrane transporter activity"/>
    <property type="evidence" value="ECO:0007669"/>
    <property type="project" value="TreeGrafter"/>
</dbReference>
<evidence type="ECO:0000256" key="1">
    <source>
        <dbReference type="ARBA" id="ARBA00004370"/>
    </source>
</evidence>
<dbReference type="GO" id="GO:0005886">
    <property type="term" value="C:plasma membrane"/>
    <property type="evidence" value="ECO:0007669"/>
    <property type="project" value="UniProtKB-SubCell"/>
</dbReference>
<dbReference type="SUPFAM" id="SSF81653">
    <property type="entry name" value="Calcium ATPase, transduction domain A"/>
    <property type="match status" value="1"/>
</dbReference>
<evidence type="ECO:0000256" key="5">
    <source>
        <dbReference type="ARBA" id="ARBA00022989"/>
    </source>
</evidence>
<evidence type="ECO:0000313" key="11">
    <source>
        <dbReference type="EMBL" id="GFM36646.1"/>
    </source>
</evidence>
<dbReference type="PRINTS" id="PR00119">
    <property type="entry name" value="CATATPASE"/>
</dbReference>
<dbReference type="SFLD" id="SFLDS00003">
    <property type="entry name" value="Haloacid_Dehalogenase"/>
    <property type="match status" value="1"/>
</dbReference>
<dbReference type="PRINTS" id="PR00120">
    <property type="entry name" value="HATPASE"/>
</dbReference>
<dbReference type="InterPro" id="IPR036412">
    <property type="entry name" value="HAD-like_sf"/>
</dbReference>
<comment type="subcellular location">
    <subcellularLocation>
        <location evidence="9">Cell membrane</location>
    </subcellularLocation>
    <subcellularLocation>
        <location evidence="1">Membrane</location>
    </subcellularLocation>
</comment>
<evidence type="ECO:0000256" key="3">
    <source>
        <dbReference type="ARBA" id="ARBA00022692"/>
    </source>
</evidence>
<dbReference type="GO" id="GO:0005524">
    <property type="term" value="F:ATP binding"/>
    <property type="evidence" value="ECO:0007669"/>
    <property type="project" value="UniProtKB-UniRule"/>
</dbReference>
<evidence type="ECO:0000256" key="8">
    <source>
        <dbReference type="ARBA" id="ARBA00047308"/>
    </source>
</evidence>
<dbReference type="InterPro" id="IPR023299">
    <property type="entry name" value="ATPase_P-typ_cyto_dom_N"/>
</dbReference>
<dbReference type="EMBL" id="BLVP01000007">
    <property type="protein sequence ID" value="GFM36646.1"/>
    <property type="molecule type" value="Genomic_DNA"/>
</dbReference>
<dbReference type="CDD" id="cd07550">
    <property type="entry name" value="P-type_ATPase_HM"/>
    <property type="match status" value="1"/>
</dbReference>
<feature type="transmembrane region" description="Helical" evidence="9">
    <location>
        <begin position="332"/>
        <end position="351"/>
    </location>
</feature>
<reference evidence="11 12" key="1">
    <citation type="submission" date="2020-05" db="EMBL/GenBank/DDBJ databases">
        <title>Draft genome sequence of Desulfovibrio psychrotolerans JS1T.</title>
        <authorList>
            <person name="Ueno A."/>
            <person name="Tamazawa S."/>
            <person name="Tamamura S."/>
            <person name="Murakami T."/>
            <person name="Kiyama T."/>
            <person name="Inomata H."/>
            <person name="Amano Y."/>
            <person name="Miyakawa K."/>
            <person name="Tamaki H."/>
            <person name="Naganuma T."/>
            <person name="Kaneko K."/>
        </authorList>
    </citation>
    <scope>NUCLEOTIDE SEQUENCE [LARGE SCALE GENOMIC DNA]</scope>
    <source>
        <strain evidence="11 12">JS1</strain>
    </source>
</reference>
<comment type="similarity">
    <text evidence="2 9">Belongs to the cation transport ATPase (P-type) (TC 3.A.3) family. Type IB subfamily.</text>
</comment>
<dbReference type="GO" id="GO:0016887">
    <property type="term" value="F:ATP hydrolysis activity"/>
    <property type="evidence" value="ECO:0007669"/>
    <property type="project" value="InterPro"/>
</dbReference>
<feature type="domain" description="P-type ATPase A" evidence="10">
    <location>
        <begin position="215"/>
        <end position="310"/>
    </location>
</feature>
<accession>A0A7J0BSE9</accession>
<dbReference type="EC" id="7.2.2.12" evidence="7"/>
<dbReference type="SFLD" id="SFLDG00002">
    <property type="entry name" value="C1.7:_P-type_atpase_like"/>
    <property type="match status" value="1"/>
</dbReference>
<feature type="transmembrane region" description="Helical" evidence="9">
    <location>
        <begin position="665"/>
        <end position="689"/>
    </location>
</feature>
<organism evidence="11 12">
    <name type="scientific">Desulfovibrio psychrotolerans</name>
    <dbReference type="NCBI Taxonomy" id="415242"/>
    <lineage>
        <taxon>Bacteria</taxon>
        <taxon>Pseudomonadati</taxon>
        <taxon>Thermodesulfobacteriota</taxon>
        <taxon>Desulfovibrionia</taxon>
        <taxon>Desulfovibrionales</taxon>
        <taxon>Desulfovibrionaceae</taxon>
        <taxon>Desulfovibrio</taxon>
    </lineage>
</organism>
<dbReference type="PANTHER" id="PTHR48085:SF5">
    <property type="entry name" value="CADMIUM_ZINC-TRANSPORTING ATPASE HMA4-RELATED"/>
    <property type="match status" value="1"/>
</dbReference>
<dbReference type="InterPro" id="IPR044492">
    <property type="entry name" value="P_typ_ATPase_HD_dom"/>
</dbReference>
<dbReference type="InterPro" id="IPR059000">
    <property type="entry name" value="ATPase_P-type_domA"/>
</dbReference>
<keyword evidence="4" id="KW-1278">Translocase</keyword>
<comment type="catalytic activity">
    <reaction evidence="8">
        <text>Zn(2+)(in) + ATP + H2O = Zn(2+)(out) + ADP + phosphate + H(+)</text>
        <dbReference type="Rhea" id="RHEA:20621"/>
        <dbReference type="ChEBI" id="CHEBI:15377"/>
        <dbReference type="ChEBI" id="CHEBI:15378"/>
        <dbReference type="ChEBI" id="CHEBI:29105"/>
        <dbReference type="ChEBI" id="CHEBI:30616"/>
        <dbReference type="ChEBI" id="CHEBI:43474"/>
        <dbReference type="ChEBI" id="CHEBI:456216"/>
        <dbReference type="EC" id="7.2.2.12"/>
    </reaction>
</comment>
<sequence>MNIVRSIPGRIRFAADSPRVMPLLQQKLHQAVSDRQVEIAFVFNPRTGRGLLTFTADEELTRLVLLVVEDVALLVSQPELAPCRTADPGDEEACALPAPGSYTGEERKLESPFMIIARKVGRFYLTRLFMPPMLRPYWTLFTVLPLLLEGLKSLLRGKVNVSVLDAAAIGASLTMRDFGTAGTIHLLLDISETLEDWTREKSRADIAALYSGDNRPVWVMRKDGPVSVDPAALVAGDMVIVRSGSRIPVDGVVADGTAMVNQSSMTGEPMPVKKSIGSEVFAGTVVDEGRIIILSEGVGDETRFAKIARIISESEGLKADIHGQAVRLADKIVPFSFLLSGLVFLLTRNWMKAASVLLADYSCAIKLATPLSVRAAMLEAARRGAVVKGGRHIEVLSKVDAVVLDKTGTLTEARPMVVDICPVNGFSREFVLRNAACMEEHFPHPVAEAIVRKAEEEGLHHEEDHAEVEYILAHGISTTMNGQRMILGSRHFVHEDEGIEIDDAETYIQRCSHSGHSLLYFAVGGRLAGVIALEDPLRPSAHRFVRRLENMGMRRIIMLTGDGYPTAKAVADELEIEEFYAQALPDEKTGLIDRLRDEGYVVAMVGDGINDSAALTRADVGVSMKHGADIAREACDVMITGDRLDSLMDSMEISRKAMRRIRRNFMFIVGSNTLFIGLGLTGIITPAMLALLHNSGTVFTCVHSMRPLLSGGYGQED</sequence>
<dbReference type="PANTHER" id="PTHR48085">
    <property type="entry name" value="CADMIUM/ZINC-TRANSPORTING ATPASE HMA2-RELATED"/>
    <property type="match status" value="1"/>
</dbReference>
<keyword evidence="9" id="KW-0547">Nucleotide-binding</keyword>
<evidence type="ECO:0000313" key="12">
    <source>
        <dbReference type="Proteomes" id="UP000503820"/>
    </source>
</evidence>
<name>A0A7J0BSE9_9BACT</name>
<evidence type="ECO:0000259" key="10">
    <source>
        <dbReference type="Pfam" id="PF00122"/>
    </source>
</evidence>
<keyword evidence="5 9" id="KW-1133">Transmembrane helix</keyword>
<dbReference type="NCBIfam" id="TIGR01525">
    <property type="entry name" value="ATPase-IB_hvy"/>
    <property type="match status" value="1"/>
</dbReference>
<proteinExistence type="inferred from homology"/>